<gene>
    <name evidence="5" type="ORF">MGAL_10B059576</name>
</gene>
<feature type="transmembrane region" description="Helical" evidence="2">
    <location>
        <begin position="540"/>
        <end position="559"/>
    </location>
</feature>
<dbReference type="Proteomes" id="UP000596742">
    <property type="component" value="Unassembled WGS sequence"/>
</dbReference>
<protein>
    <recommendedName>
        <fullName evidence="7">Mab-21-like HhH/H2TH-like domain-containing protein</fullName>
    </recommendedName>
</protein>
<reference evidence="5" key="1">
    <citation type="submission" date="2018-11" db="EMBL/GenBank/DDBJ databases">
        <authorList>
            <person name="Alioto T."/>
            <person name="Alioto T."/>
        </authorList>
    </citation>
    <scope>NUCLEOTIDE SEQUENCE</scope>
</reference>
<evidence type="ECO:0000259" key="4">
    <source>
        <dbReference type="Pfam" id="PF20266"/>
    </source>
</evidence>
<dbReference type="PANTHER" id="PTHR10656">
    <property type="entry name" value="CELL FATE DETERMINING PROTEIN MAB21-RELATED"/>
    <property type="match status" value="1"/>
</dbReference>
<organism evidence="5 6">
    <name type="scientific">Mytilus galloprovincialis</name>
    <name type="common">Mediterranean mussel</name>
    <dbReference type="NCBI Taxonomy" id="29158"/>
    <lineage>
        <taxon>Eukaryota</taxon>
        <taxon>Metazoa</taxon>
        <taxon>Spiralia</taxon>
        <taxon>Lophotrochozoa</taxon>
        <taxon>Mollusca</taxon>
        <taxon>Bivalvia</taxon>
        <taxon>Autobranchia</taxon>
        <taxon>Pteriomorphia</taxon>
        <taxon>Mytilida</taxon>
        <taxon>Mytiloidea</taxon>
        <taxon>Mytilidae</taxon>
        <taxon>Mytilinae</taxon>
        <taxon>Mytilus</taxon>
    </lineage>
</organism>
<keyword evidence="6" id="KW-1185">Reference proteome</keyword>
<evidence type="ECO:0008006" key="7">
    <source>
        <dbReference type="Google" id="ProtNLM"/>
    </source>
</evidence>
<dbReference type="EMBL" id="UYJE01002714">
    <property type="protein sequence ID" value="VDI13075.1"/>
    <property type="molecule type" value="Genomic_DNA"/>
</dbReference>
<keyword evidence="2" id="KW-0472">Membrane</keyword>
<dbReference type="Gene3D" id="1.10.1410.40">
    <property type="match status" value="1"/>
</dbReference>
<sequence>MNKTDEDLSLHFYQHLCNIIGSEDVVKTRRKIFCAIDCIAQHPGFVGISSGSKAEGLDLEGSDYDQMFLYAFMRVYESMLNVSISTNTIPLLMDISDKTPGFAKLQLSKSKIYRRFPIIYQFCDIEEGIVNFSSKLFRELYLQDGMIIHGPCHSTRDLTYDSVQCFRCNEWITPAHNWIYRSRSSWPDNKLVTAVVKHGVLFVPIGCKGSLNENLEWRISFSMAEKQLIHSFSHTQLCYALMKIILKDTVEEKHGGLICSYFLKTIMLWLCEETSPSQWNPRNIITCFRNCLRRLIYCVEHNTCLHYFIPENNLFKDRFTGFQQKSLLNTLHDINSSWWTYVFHTATFRNYRTEQIDPLSSSLTASAISSLSYTDMAFDTLFIWNMKQTITHLTNINDKELSAYLISLQWMQLPNNNNLITDRNKSFYKQYKKSLHYFKAGLFCNIISAWSSLASLFYKHKRFHECIDVLNYCLSKCTPDKNKLHSDNDLSEQTIFRKMKDAIGLLSTCKHLLIESVQFHAPFCLLPVELTPVLKLFDEVFLMFPPVVYLQILLFYAYII</sequence>
<dbReference type="PANTHER" id="PTHR10656:SF69">
    <property type="entry name" value="MAB-21-LIKE HHH_H2TH-LIKE DOMAIN-CONTAINING PROTEIN"/>
    <property type="match status" value="1"/>
</dbReference>
<dbReference type="InterPro" id="IPR046903">
    <property type="entry name" value="Mab-21-like_nuc_Trfase"/>
</dbReference>
<accession>A0A8B6D0H5</accession>
<dbReference type="InterPro" id="IPR024810">
    <property type="entry name" value="MAB21L/cGLR"/>
</dbReference>
<evidence type="ECO:0000313" key="5">
    <source>
        <dbReference type="EMBL" id="VDI13075.1"/>
    </source>
</evidence>
<feature type="domain" description="Mab-21-like HhH/H2TH-like" evidence="4">
    <location>
        <begin position="237"/>
        <end position="330"/>
    </location>
</feature>
<name>A0A8B6D0H5_MYTGA</name>
<dbReference type="OrthoDB" id="6054650at2759"/>
<dbReference type="AlphaFoldDB" id="A0A8B6D0H5"/>
<evidence type="ECO:0000256" key="2">
    <source>
        <dbReference type="SAM" id="Phobius"/>
    </source>
</evidence>
<feature type="domain" description="Mab-21-like nucleotidyltransferase" evidence="3">
    <location>
        <begin position="161"/>
        <end position="230"/>
    </location>
</feature>
<dbReference type="Pfam" id="PF20266">
    <property type="entry name" value="Mab-21_C"/>
    <property type="match status" value="1"/>
</dbReference>
<evidence type="ECO:0000313" key="6">
    <source>
        <dbReference type="Proteomes" id="UP000596742"/>
    </source>
</evidence>
<comment type="caution">
    <text evidence="5">The sequence shown here is derived from an EMBL/GenBank/DDBJ whole genome shotgun (WGS) entry which is preliminary data.</text>
</comment>
<dbReference type="InterPro" id="IPR046906">
    <property type="entry name" value="Mab-21_HhH/H2TH-like"/>
</dbReference>
<evidence type="ECO:0000259" key="3">
    <source>
        <dbReference type="Pfam" id="PF03281"/>
    </source>
</evidence>
<keyword evidence="2" id="KW-1133">Transmembrane helix</keyword>
<comment type="similarity">
    <text evidence="1">Belongs to the mab-21 family.</text>
</comment>
<keyword evidence="2" id="KW-0812">Transmembrane</keyword>
<proteinExistence type="inferred from homology"/>
<evidence type="ECO:0000256" key="1">
    <source>
        <dbReference type="ARBA" id="ARBA00008307"/>
    </source>
</evidence>
<dbReference type="Pfam" id="PF03281">
    <property type="entry name" value="Mab-21"/>
    <property type="match status" value="1"/>
</dbReference>
<dbReference type="SMART" id="SM01265">
    <property type="entry name" value="Mab-21"/>
    <property type="match status" value="1"/>
</dbReference>